<protein>
    <submittedName>
        <fullName evidence="2">Uncharacterized protein</fullName>
    </submittedName>
</protein>
<dbReference type="AlphaFoldDB" id="A0AAD8JRB0"/>
<dbReference type="EMBL" id="JAUHHV010000011">
    <property type="protein sequence ID" value="KAK1408223.1"/>
    <property type="molecule type" value="Genomic_DNA"/>
</dbReference>
<evidence type="ECO:0000313" key="2">
    <source>
        <dbReference type="EMBL" id="KAK1408223.1"/>
    </source>
</evidence>
<dbReference type="Proteomes" id="UP001229421">
    <property type="component" value="Unassembled WGS sequence"/>
</dbReference>
<feature type="region of interest" description="Disordered" evidence="1">
    <location>
        <begin position="153"/>
        <end position="175"/>
    </location>
</feature>
<feature type="compositionally biased region" description="Low complexity" evidence="1">
    <location>
        <begin position="159"/>
        <end position="175"/>
    </location>
</feature>
<feature type="region of interest" description="Disordered" evidence="1">
    <location>
        <begin position="55"/>
        <end position="85"/>
    </location>
</feature>
<feature type="compositionally biased region" description="Basic and acidic residues" evidence="1">
    <location>
        <begin position="73"/>
        <end position="83"/>
    </location>
</feature>
<organism evidence="2 3">
    <name type="scientific">Tagetes erecta</name>
    <name type="common">African marigold</name>
    <dbReference type="NCBI Taxonomy" id="13708"/>
    <lineage>
        <taxon>Eukaryota</taxon>
        <taxon>Viridiplantae</taxon>
        <taxon>Streptophyta</taxon>
        <taxon>Embryophyta</taxon>
        <taxon>Tracheophyta</taxon>
        <taxon>Spermatophyta</taxon>
        <taxon>Magnoliopsida</taxon>
        <taxon>eudicotyledons</taxon>
        <taxon>Gunneridae</taxon>
        <taxon>Pentapetalae</taxon>
        <taxon>asterids</taxon>
        <taxon>campanulids</taxon>
        <taxon>Asterales</taxon>
        <taxon>Asteraceae</taxon>
        <taxon>Asteroideae</taxon>
        <taxon>Heliantheae alliance</taxon>
        <taxon>Tageteae</taxon>
        <taxon>Tagetes</taxon>
    </lineage>
</organism>
<sequence>MALGDLMESRFSHSQSQSSMVAVVANHLDRYMISNLNNSQHSSLNQSVVVVSDGVVDGNSDRDSSSDSVAGVQRKENHSNRDMDDFETVDSSASYYGVGNGNGNVVVNGIPTTSMAYLPQNVVLCEIRHDAFEACTPSVTPCLHHLSNQRVPQPPIAPSSSQFIGSPSSSQKPDV</sequence>
<name>A0AAD8JRB0_TARER</name>
<gene>
    <name evidence="2" type="ORF">QVD17_39858</name>
</gene>
<reference evidence="2" key="1">
    <citation type="journal article" date="2023" name="bioRxiv">
        <title>Improved chromosome-level genome assembly for marigold (Tagetes erecta).</title>
        <authorList>
            <person name="Jiang F."/>
            <person name="Yuan L."/>
            <person name="Wang S."/>
            <person name="Wang H."/>
            <person name="Xu D."/>
            <person name="Wang A."/>
            <person name="Fan W."/>
        </authorList>
    </citation>
    <scope>NUCLEOTIDE SEQUENCE</scope>
    <source>
        <strain evidence="2">WSJ</strain>
        <tissue evidence="2">Leaf</tissue>
    </source>
</reference>
<comment type="caution">
    <text evidence="2">The sequence shown here is derived from an EMBL/GenBank/DDBJ whole genome shotgun (WGS) entry which is preliminary data.</text>
</comment>
<evidence type="ECO:0000313" key="3">
    <source>
        <dbReference type="Proteomes" id="UP001229421"/>
    </source>
</evidence>
<keyword evidence="3" id="KW-1185">Reference proteome</keyword>
<evidence type="ECO:0000256" key="1">
    <source>
        <dbReference type="SAM" id="MobiDB-lite"/>
    </source>
</evidence>
<proteinExistence type="predicted"/>
<accession>A0AAD8JRB0</accession>